<name>A0ABV5CDX7_9SPHI</name>
<dbReference type="PANTHER" id="PTHR42852">
    <property type="entry name" value="THIOL:DISULFIDE INTERCHANGE PROTEIN DSBE"/>
    <property type="match status" value="1"/>
</dbReference>
<comment type="subcellular location">
    <subcellularLocation>
        <location evidence="1">Cell envelope</location>
    </subcellularLocation>
</comment>
<sequence length="376" mass="41665">MNKKALLCSLAALPFMAFAQQSFTIKGQLGSISSPAKAYLLYSNEGERITDSATIENGTFTFSGTVNEPTSATLAIDPDGVGMSQLRDPDRTTLYLEDGTITLKADSLVAEAELGGTPLNVDQKKMNVRLDEVNAKRQQFLADYAAASDEQKQDPAFGEKMNARYELIQEERDEVLKQFIVENPNSLLSLEALIDYAGYAPEFSEVDPLLSALSPELQQHEKGLALRKTLDIAKTVAIGAVAPDFTQNDPDGKPVSLSSFRGQYVLIDFWASWCGPCRQENPNLVAAYHKFKDDNFTVFGVSLDRETGRDAWLKAIEDDKLEWTQVSDLKFWENEAAQLYGVRAIPQNFLIGPDGKIVDKNLRGEKLHTRLAELLK</sequence>
<dbReference type="Pfam" id="PF00578">
    <property type="entry name" value="AhpC-TSA"/>
    <property type="match status" value="1"/>
</dbReference>
<feature type="chain" id="PRO_5047537858" evidence="5">
    <location>
        <begin position="20"/>
        <end position="376"/>
    </location>
</feature>
<feature type="signal peptide" evidence="5">
    <location>
        <begin position="1"/>
        <end position="19"/>
    </location>
</feature>
<evidence type="ECO:0000256" key="3">
    <source>
        <dbReference type="ARBA" id="ARBA00023157"/>
    </source>
</evidence>
<evidence type="ECO:0000256" key="5">
    <source>
        <dbReference type="SAM" id="SignalP"/>
    </source>
</evidence>
<evidence type="ECO:0000256" key="1">
    <source>
        <dbReference type="ARBA" id="ARBA00004196"/>
    </source>
</evidence>
<reference evidence="7 8" key="1">
    <citation type="submission" date="2024-04" db="EMBL/GenBank/DDBJ databases">
        <title>Albibacterium profundi sp. nov., isolated from sediment of the Challenger Deep of Mariana Trench.</title>
        <authorList>
            <person name="Wang Y."/>
        </authorList>
    </citation>
    <scope>NUCLEOTIDE SEQUENCE [LARGE SCALE GENOMIC DNA]</scope>
    <source>
        <strain evidence="7 8">RHL897</strain>
    </source>
</reference>
<evidence type="ECO:0000259" key="6">
    <source>
        <dbReference type="PROSITE" id="PS51352"/>
    </source>
</evidence>
<dbReference type="InterPro" id="IPR000866">
    <property type="entry name" value="AhpC/TSA"/>
</dbReference>
<evidence type="ECO:0000256" key="2">
    <source>
        <dbReference type="ARBA" id="ARBA00022748"/>
    </source>
</evidence>
<dbReference type="InterPro" id="IPR050553">
    <property type="entry name" value="Thioredoxin_ResA/DsbE_sf"/>
</dbReference>
<keyword evidence="5" id="KW-0732">Signal</keyword>
<dbReference type="PROSITE" id="PS51352">
    <property type="entry name" value="THIOREDOXIN_2"/>
    <property type="match status" value="1"/>
</dbReference>
<feature type="domain" description="Thioredoxin" evidence="6">
    <location>
        <begin position="236"/>
        <end position="376"/>
    </location>
</feature>
<evidence type="ECO:0000256" key="4">
    <source>
        <dbReference type="ARBA" id="ARBA00023284"/>
    </source>
</evidence>
<keyword evidence="3" id="KW-1015">Disulfide bond</keyword>
<dbReference type="PROSITE" id="PS00194">
    <property type="entry name" value="THIOREDOXIN_1"/>
    <property type="match status" value="1"/>
</dbReference>
<accession>A0ABV5CDX7</accession>
<organism evidence="7 8">
    <name type="scientific">Albibacterium profundi</name>
    <dbReference type="NCBI Taxonomy" id="3134906"/>
    <lineage>
        <taxon>Bacteria</taxon>
        <taxon>Pseudomonadati</taxon>
        <taxon>Bacteroidota</taxon>
        <taxon>Sphingobacteriia</taxon>
        <taxon>Sphingobacteriales</taxon>
        <taxon>Sphingobacteriaceae</taxon>
        <taxon>Albibacterium</taxon>
    </lineage>
</organism>
<dbReference type="InterPro" id="IPR013766">
    <property type="entry name" value="Thioredoxin_domain"/>
</dbReference>
<keyword evidence="2" id="KW-0201">Cytochrome c-type biogenesis</keyword>
<evidence type="ECO:0000313" key="7">
    <source>
        <dbReference type="EMBL" id="MFB5945760.1"/>
    </source>
</evidence>
<dbReference type="Pfam" id="PF14289">
    <property type="entry name" value="DUF4369"/>
    <property type="match status" value="1"/>
</dbReference>
<dbReference type="EMBL" id="JBBVGT010000002">
    <property type="protein sequence ID" value="MFB5945760.1"/>
    <property type="molecule type" value="Genomic_DNA"/>
</dbReference>
<dbReference type="Proteomes" id="UP001580928">
    <property type="component" value="Unassembled WGS sequence"/>
</dbReference>
<gene>
    <name evidence="7" type="ORF">WKR92_07930</name>
</gene>
<dbReference type="InterPro" id="IPR025380">
    <property type="entry name" value="DUF4369"/>
</dbReference>
<dbReference type="SUPFAM" id="SSF52833">
    <property type="entry name" value="Thioredoxin-like"/>
    <property type="match status" value="1"/>
</dbReference>
<evidence type="ECO:0000313" key="8">
    <source>
        <dbReference type="Proteomes" id="UP001580928"/>
    </source>
</evidence>
<dbReference type="InterPro" id="IPR036249">
    <property type="entry name" value="Thioredoxin-like_sf"/>
</dbReference>
<keyword evidence="8" id="KW-1185">Reference proteome</keyword>
<keyword evidence="4" id="KW-0676">Redox-active center</keyword>
<protein>
    <submittedName>
        <fullName evidence="7">TlpA disulfide reductase family protein</fullName>
    </submittedName>
</protein>
<proteinExistence type="predicted"/>
<dbReference type="Gene3D" id="3.40.30.10">
    <property type="entry name" value="Glutaredoxin"/>
    <property type="match status" value="1"/>
</dbReference>
<dbReference type="InterPro" id="IPR017937">
    <property type="entry name" value="Thioredoxin_CS"/>
</dbReference>
<dbReference type="RefSeq" id="WP_375557293.1">
    <property type="nucleotide sequence ID" value="NZ_JBBVGT010000002.1"/>
</dbReference>
<comment type="caution">
    <text evidence="7">The sequence shown here is derived from an EMBL/GenBank/DDBJ whole genome shotgun (WGS) entry which is preliminary data.</text>
</comment>
<dbReference type="PANTHER" id="PTHR42852:SF6">
    <property type="entry name" value="THIOL:DISULFIDE INTERCHANGE PROTEIN DSBE"/>
    <property type="match status" value="1"/>
</dbReference>
<dbReference type="CDD" id="cd02966">
    <property type="entry name" value="TlpA_like_family"/>
    <property type="match status" value="1"/>
</dbReference>